<reference evidence="3 4" key="1">
    <citation type="submission" date="2020-06" db="EMBL/GenBank/DDBJ databases">
        <title>Genome sequence of 2 isolates from Red Sea Mangroves.</title>
        <authorList>
            <person name="Sefrji F."/>
            <person name="Michoud G."/>
            <person name="Merlino G."/>
            <person name="Daffonchio D."/>
        </authorList>
    </citation>
    <scope>NUCLEOTIDE SEQUENCE [LARGE SCALE GENOMIC DNA]</scope>
    <source>
        <strain evidence="3 4">R1DC25</strain>
    </source>
</reference>
<keyword evidence="2" id="KW-1133">Transmembrane helix</keyword>
<sequence>MQHSTPQAAAWTDMDRLFQETSPEAPANRRQDTGDWQDDALFDTTGAGGPRPAADRGPAHASRDWEHATAQPAHVDDWRTNGPGHAPRHDPATADAAMRRLARPYQEIRLALRSQQRRTNVLLAMAAFLFVLASLGIVLDVAGAQLDGQLDSPLGCRAHGGLWGETGNGQTYCVFWTQRP</sequence>
<keyword evidence="2" id="KW-0812">Transmembrane</keyword>
<dbReference type="Proteomes" id="UP000593594">
    <property type="component" value="Chromosome"/>
</dbReference>
<evidence type="ECO:0000313" key="3">
    <source>
        <dbReference type="EMBL" id="QPC44840.1"/>
    </source>
</evidence>
<evidence type="ECO:0000313" key="4">
    <source>
        <dbReference type="Proteomes" id="UP000593594"/>
    </source>
</evidence>
<evidence type="ECO:0000256" key="2">
    <source>
        <dbReference type="SAM" id="Phobius"/>
    </source>
</evidence>
<keyword evidence="2" id="KW-0472">Membrane</keyword>
<name>A0A7S8C7I4_9HYPH</name>
<dbReference type="KEGG" id="kmn:HW532_20335"/>
<feature type="compositionally biased region" description="Basic and acidic residues" evidence="1">
    <location>
        <begin position="53"/>
        <end position="67"/>
    </location>
</feature>
<feature type="transmembrane region" description="Helical" evidence="2">
    <location>
        <begin position="121"/>
        <end position="144"/>
    </location>
</feature>
<organism evidence="3 4">
    <name type="scientific">Kaustia mangrovi</name>
    <dbReference type="NCBI Taxonomy" id="2593653"/>
    <lineage>
        <taxon>Bacteria</taxon>
        <taxon>Pseudomonadati</taxon>
        <taxon>Pseudomonadota</taxon>
        <taxon>Alphaproteobacteria</taxon>
        <taxon>Hyphomicrobiales</taxon>
        <taxon>Parvibaculaceae</taxon>
        <taxon>Kaustia</taxon>
    </lineage>
</organism>
<proteinExistence type="predicted"/>
<dbReference type="AlphaFoldDB" id="A0A7S8C7I4"/>
<evidence type="ECO:0000256" key="1">
    <source>
        <dbReference type="SAM" id="MobiDB-lite"/>
    </source>
</evidence>
<dbReference type="EMBL" id="CP058214">
    <property type="protein sequence ID" value="QPC44840.1"/>
    <property type="molecule type" value="Genomic_DNA"/>
</dbReference>
<keyword evidence="4" id="KW-1185">Reference proteome</keyword>
<accession>A0A7S8C7I4</accession>
<feature type="region of interest" description="Disordered" evidence="1">
    <location>
        <begin position="1"/>
        <end position="70"/>
    </location>
</feature>
<gene>
    <name evidence="3" type="ORF">HW532_20335</name>
</gene>
<dbReference type="RefSeq" id="WP_213162209.1">
    <property type="nucleotide sequence ID" value="NZ_CP058214.1"/>
</dbReference>
<protein>
    <submittedName>
        <fullName evidence="3">Uncharacterized protein</fullName>
    </submittedName>
</protein>